<feature type="domain" description="UBX" evidence="3">
    <location>
        <begin position="380"/>
        <end position="456"/>
    </location>
</feature>
<dbReference type="Gene3D" id="3.40.30.10">
    <property type="entry name" value="Glutaredoxin"/>
    <property type="match status" value="1"/>
</dbReference>
<feature type="compositionally biased region" description="Basic and acidic residues" evidence="2">
    <location>
        <begin position="66"/>
        <end position="85"/>
    </location>
</feature>
<dbReference type="Pfam" id="PF14555">
    <property type="entry name" value="UBA_4"/>
    <property type="match status" value="1"/>
</dbReference>
<name>A0A7S1TF63_9RHOD</name>
<gene>
    <name evidence="4" type="ORF">CCAE0312_LOCUS6313</name>
</gene>
<evidence type="ECO:0000313" key="4">
    <source>
        <dbReference type="EMBL" id="CAD9234225.1"/>
    </source>
</evidence>
<dbReference type="PANTHER" id="PTHR23322:SF6">
    <property type="entry name" value="UBX DOMAIN-CONTAINING PROTEIN 7"/>
    <property type="match status" value="1"/>
</dbReference>
<dbReference type="GO" id="GO:0043161">
    <property type="term" value="P:proteasome-mediated ubiquitin-dependent protein catabolic process"/>
    <property type="evidence" value="ECO:0007669"/>
    <property type="project" value="TreeGrafter"/>
</dbReference>
<dbReference type="CDD" id="cd02958">
    <property type="entry name" value="UAS"/>
    <property type="match status" value="1"/>
</dbReference>
<sequence>MEEEAIAQFLALTGTRNAQYALDLLRAHQGDLESSLSSHFAILEAGSPPPLPETQDWIDADEEPLEDPRREQDPEFHRHGRHTSEDIESVPANLTTSREQFGLSNTLMPTSNRASLTSLFEPPPGLSCSLPFERASQQAANAEMWLLVNIQQAETFACHLLNRDIWGNATVGEVVRSSFVLWQRDENHPEALRYRSYYPFNAFPHVAILDPRTGERLYVLSSKVLSGKHTGIDVEAVLDSLTNFLERNDFVQRRAFRQEASPFRAENAEDRDMAWALAASEAELTAVDQLGSALDNHPLRHASRIASRLDPVLNAERSLIYQQDEEFRASLAMDRAKEESKKLEEARAAAEFERRRLDEESKLQKRLRKQDVLPWEPPAEHPDSTEIVVRLPGGSRISRRFSVDNPVGAIMDFVESQSELDEGSYDLLVPIPRTVFADRTQSLRSAGLGRKAALVVQERV</sequence>
<dbReference type="InterPro" id="IPR006577">
    <property type="entry name" value="UAS"/>
</dbReference>
<evidence type="ECO:0000259" key="3">
    <source>
        <dbReference type="PROSITE" id="PS50033"/>
    </source>
</evidence>
<dbReference type="SMART" id="SM00594">
    <property type="entry name" value="UAS"/>
    <property type="match status" value="1"/>
</dbReference>
<dbReference type="CDD" id="cd01767">
    <property type="entry name" value="UBX"/>
    <property type="match status" value="1"/>
</dbReference>
<dbReference type="Gene3D" id="3.10.20.90">
    <property type="entry name" value="Phosphatidylinositol 3-kinase Catalytic Subunit, Chain A, domain 1"/>
    <property type="match status" value="1"/>
</dbReference>
<dbReference type="InterPro" id="IPR029071">
    <property type="entry name" value="Ubiquitin-like_domsf"/>
</dbReference>
<evidence type="ECO:0000256" key="2">
    <source>
        <dbReference type="SAM" id="MobiDB-lite"/>
    </source>
</evidence>
<dbReference type="Pfam" id="PF00789">
    <property type="entry name" value="UBX"/>
    <property type="match status" value="1"/>
</dbReference>
<dbReference type="GO" id="GO:0005634">
    <property type="term" value="C:nucleus"/>
    <property type="evidence" value="ECO:0007669"/>
    <property type="project" value="TreeGrafter"/>
</dbReference>
<feature type="coiled-coil region" evidence="1">
    <location>
        <begin position="329"/>
        <end position="370"/>
    </location>
</feature>
<proteinExistence type="predicted"/>
<dbReference type="InterPro" id="IPR036249">
    <property type="entry name" value="Thioredoxin-like_sf"/>
</dbReference>
<dbReference type="EMBL" id="HBGH01011388">
    <property type="protein sequence ID" value="CAD9234225.1"/>
    <property type="molecule type" value="Transcribed_RNA"/>
</dbReference>
<protein>
    <recommendedName>
        <fullName evidence="3">UBX domain-containing protein</fullName>
    </recommendedName>
</protein>
<reference evidence="4" key="1">
    <citation type="submission" date="2021-01" db="EMBL/GenBank/DDBJ databases">
        <authorList>
            <person name="Corre E."/>
            <person name="Pelletier E."/>
            <person name="Niang G."/>
            <person name="Scheremetjew M."/>
            <person name="Finn R."/>
            <person name="Kale V."/>
            <person name="Holt S."/>
            <person name="Cochrane G."/>
            <person name="Meng A."/>
            <person name="Brown T."/>
            <person name="Cohen L."/>
        </authorList>
    </citation>
    <scope>NUCLEOTIDE SEQUENCE</scope>
    <source>
        <strain evidence="4">SAG 36.94</strain>
    </source>
</reference>
<dbReference type="SUPFAM" id="SSF52833">
    <property type="entry name" value="Thioredoxin-like"/>
    <property type="match status" value="1"/>
</dbReference>
<accession>A0A7S1TF63</accession>
<feature type="region of interest" description="Disordered" evidence="2">
    <location>
        <begin position="64"/>
        <end position="93"/>
    </location>
</feature>
<dbReference type="SUPFAM" id="SSF54236">
    <property type="entry name" value="Ubiquitin-like"/>
    <property type="match status" value="1"/>
</dbReference>
<dbReference type="GO" id="GO:0043130">
    <property type="term" value="F:ubiquitin binding"/>
    <property type="evidence" value="ECO:0007669"/>
    <property type="project" value="TreeGrafter"/>
</dbReference>
<dbReference type="PANTHER" id="PTHR23322">
    <property type="entry name" value="FAS-ASSOCIATED PROTEIN"/>
    <property type="match status" value="1"/>
</dbReference>
<keyword evidence="1" id="KW-0175">Coiled coil</keyword>
<dbReference type="InterPro" id="IPR001012">
    <property type="entry name" value="UBX_dom"/>
</dbReference>
<dbReference type="InterPro" id="IPR050730">
    <property type="entry name" value="UBX_domain-protein"/>
</dbReference>
<dbReference type="SMART" id="SM00166">
    <property type="entry name" value="UBX"/>
    <property type="match status" value="1"/>
</dbReference>
<dbReference type="Pfam" id="PF13899">
    <property type="entry name" value="Thioredoxin_7"/>
    <property type="match status" value="1"/>
</dbReference>
<organism evidence="4">
    <name type="scientific">Compsopogon caeruleus</name>
    <dbReference type="NCBI Taxonomy" id="31354"/>
    <lineage>
        <taxon>Eukaryota</taxon>
        <taxon>Rhodophyta</taxon>
        <taxon>Compsopogonophyceae</taxon>
        <taxon>Compsopogonales</taxon>
        <taxon>Compsopogonaceae</taxon>
        <taxon>Compsopogon</taxon>
    </lineage>
</organism>
<dbReference type="AlphaFoldDB" id="A0A7S1TF63"/>
<evidence type="ECO:0000256" key="1">
    <source>
        <dbReference type="SAM" id="Coils"/>
    </source>
</evidence>
<dbReference type="PROSITE" id="PS50033">
    <property type="entry name" value="UBX"/>
    <property type="match status" value="1"/>
</dbReference>